<sequence length="427" mass="46619">MTSHVAACPHAERSFRVVTAPRRAPARRMRTEVGIVGAGPAGLALANVLTRRGVDCVVVERASRERVEGRQRAGLLEYRTVRWLRSQGLADRLLAESTRHHWCDFRCLGHTVRVDYGAYSDGHQHHVYPQQNLVRDLVDGLERAGSPPLFSHSVRAVTNITGRRPRLECEGMEIECDYVVGCDGFRGISRAALPATGHRAHNRRYPYDWLTVLAEVDEPAEGVRYAVHRAGFAGMMPRGPRLSRFYLQCPPGDAVTAWPAPRIVAELRQRLADGDPAGLPALGAMPEVRMLRMHSSVLTPLAHGRLLLAGDAGHVLTPSGAKGMNLAIADAAALAEALVARLREGDEGPLASYSATRLADVRRVLGFSEWLLGLLHLPGEASAAPDAELASRLAAIRRLAEPGPHAYRFAHRYVGSGVREWCHDPPG</sequence>
<dbReference type="Gene3D" id="3.30.9.10">
    <property type="entry name" value="D-Amino Acid Oxidase, subunit A, domain 2"/>
    <property type="match status" value="1"/>
</dbReference>
<dbReference type="SUPFAM" id="SSF54373">
    <property type="entry name" value="FAD-linked reductases, C-terminal domain"/>
    <property type="match status" value="1"/>
</dbReference>
<dbReference type="GO" id="GO:0004497">
    <property type="term" value="F:monooxygenase activity"/>
    <property type="evidence" value="ECO:0007669"/>
    <property type="project" value="UniProtKB-KW"/>
</dbReference>
<feature type="domain" description="FAD-binding" evidence="2">
    <location>
        <begin position="30"/>
        <end position="367"/>
    </location>
</feature>
<dbReference type="Pfam" id="PF01494">
    <property type="entry name" value="FAD_binding_3"/>
    <property type="match status" value="1"/>
</dbReference>
<dbReference type="InterPro" id="IPR050631">
    <property type="entry name" value="PheA/TfdB_FAD_monoxygenase"/>
</dbReference>
<dbReference type="AlphaFoldDB" id="A0A286E9N0"/>
<name>A0A286E9N0_9ACTN</name>
<dbReference type="InterPro" id="IPR036188">
    <property type="entry name" value="FAD/NAD-bd_sf"/>
</dbReference>
<keyword evidence="4" id="KW-1185">Reference proteome</keyword>
<dbReference type="EMBL" id="OCNE01000032">
    <property type="protein sequence ID" value="SOD67617.1"/>
    <property type="molecule type" value="Genomic_DNA"/>
</dbReference>
<dbReference type="NCBIfam" id="NF006091">
    <property type="entry name" value="PRK08243.1"/>
    <property type="match status" value="1"/>
</dbReference>
<dbReference type="InterPro" id="IPR002938">
    <property type="entry name" value="FAD-bd"/>
</dbReference>
<organism evidence="3 4">
    <name type="scientific">Streptomyces zhaozhouensis</name>
    <dbReference type="NCBI Taxonomy" id="1300267"/>
    <lineage>
        <taxon>Bacteria</taxon>
        <taxon>Bacillati</taxon>
        <taxon>Actinomycetota</taxon>
        <taxon>Actinomycetes</taxon>
        <taxon>Kitasatosporales</taxon>
        <taxon>Streptomycetaceae</taxon>
        <taxon>Streptomyces</taxon>
    </lineage>
</organism>
<protein>
    <submittedName>
        <fullName evidence="3">p-hydroxybenzoate 3-monooxygenase</fullName>
    </submittedName>
</protein>
<evidence type="ECO:0000259" key="2">
    <source>
        <dbReference type="Pfam" id="PF01494"/>
    </source>
</evidence>
<reference evidence="3 4" key="1">
    <citation type="submission" date="2017-09" db="EMBL/GenBank/DDBJ databases">
        <authorList>
            <person name="Ehlers B."/>
            <person name="Leendertz F.H."/>
        </authorList>
    </citation>
    <scope>NUCLEOTIDE SEQUENCE [LARGE SCALE GENOMIC DNA]</scope>
    <source>
        <strain evidence="3 4">CGMCC 4.7095</strain>
    </source>
</reference>
<dbReference type="PANTHER" id="PTHR43476">
    <property type="entry name" value="3-(3-HYDROXY-PHENYL)PROPIONATE/3-HYDROXYCINNAMIC ACID HYDROXYLASE"/>
    <property type="match status" value="1"/>
</dbReference>
<dbReference type="SUPFAM" id="SSF51905">
    <property type="entry name" value="FAD/NAD(P)-binding domain"/>
    <property type="match status" value="1"/>
</dbReference>
<dbReference type="Gene3D" id="3.50.50.60">
    <property type="entry name" value="FAD/NAD(P)-binding domain"/>
    <property type="match status" value="1"/>
</dbReference>
<gene>
    <name evidence="3" type="ORF">SAMN06297387_13227</name>
</gene>
<dbReference type="PRINTS" id="PR00420">
    <property type="entry name" value="RNGMNOXGNASE"/>
</dbReference>
<dbReference type="PANTHER" id="PTHR43476:SF5">
    <property type="entry name" value="FAD-DEPENDENT MONOOXYGENASE"/>
    <property type="match status" value="1"/>
</dbReference>
<proteinExistence type="predicted"/>
<evidence type="ECO:0000313" key="3">
    <source>
        <dbReference type="EMBL" id="SOD67617.1"/>
    </source>
</evidence>
<keyword evidence="1" id="KW-0560">Oxidoreductase</keyword>
<evidence type="ECO:0000313" key="4">
    <source>
        <dbReference type="Proteomes" id="UP000219072"/>
    </source>
</evidence>
<keyword evidence="3" id="KW-0503">Monooxygenase</keyword>
<dbReference type="Proteomes" id="UP000219072">
    <property type="component" value="Unassembled WGS sequence"/>
</dbReference>
<evidence type="ECO:0000256" key="1">
    <source>
        <dbReference type="ARBA" id="ARBA00023002"/>
    </source>
</evidence>
<dbReference type="GO" id="GO:0071949">
    <property type="term" value="F:FAD binding"/>
    <property type="evidence" value="ECO:0007669"/>
    <property type="project" value="InterPro"/>
</dbReference>
<accession>A0A286E9N0</accession>